<dbReference type="Gene3D" id="3.40.50.880">
    <property type="match status" value="1"/>
</dbReference>
<dbReference type="InterPro" id="IPR029062">
    <property type="entry name" value="Class_I_gatase-like"/>
</dbReference>
<dbReference type="InterPro" id="IPR044668">
    <property type="entry name" value="PuuD-like"/>
</dbReference>
<dbReference type="OrthoDB" id="9813383at2"/>
<proteinExistence type="predicted"/>
<dbReference type="Proteomes" id="UP000051295">
    <property type="component" value="Unassembled WGS sequence"/>
</dbReference>
<sequence length="236" mass="25306">MSRPVIAVTTSQRSGWRIFPLVRFNLWLAGARAVRWGVGRPADLGAVDGLIIGGGDDVGPELYGGVLGVSATLDRARDDLERGLATEALELGVPVLGICRGAQMMNVAFGGTLDQNAWQTFGKAEKIKTILPKRDVEVVADTHLARICGPAPMRVNALHTQAVQALGAGLRVAARDTHGMIQAIERRADPFAVGVQWHPEHLFYARRQRLLFSALVAAAGAYRDARAQVDAALENA</sequence>
<protein>
    <submittedName>
        <fullName evidence="1">Glutamine amidotransferase</fullName>
    </submittedName>
</protein>
<reference evidence="1 2" key="1">
    <citation type="submission" date="2015-04" db="EMBL/GenBank/DDBJ databases">
        <title>The draft genome sequence of Roseovarius sp.R12b.</title>
        <authorList>
            <person name="Li G."/>
            <person name="Lai Q."/>
            <person name="Shao Z."/>
            <person name="Yan P."/>
        </authorList>
    </citation>
    <scope>NUCLEOTIDE SEQUENCE [LARGE SCALE GENOMIC DNA]</scope>
    <source>
        <strain evidence="1 2">R12B</strain>
    </source>
</reference>
<keyword evidence="1" id="KW-0808">Transferase</keyword>
<organism evidence="1 2">
    <name type="scientific">Roseovarius atlanticus</name>
    <dbReference type="NCBI Taxonomy" id="1641875"/>
    <lineage>
        <taxon>Bacteria</taxon>
        <taxon>Pseudomonadati</taxon>
        <taxon>Pseudomonadota</taxon>
        <taxon>Alphaproteobacteria</taxon>
        <taxon>Rhodobacterales</taxon>
        <taxon>Roseobacteraceae</taxon>
        <taxon>Roseovarius</taxon>
    </lineage>
</organism>
<dbReference type="InterPro" id="IPR011697">
    <property type="entry name" value="Peptidase_C26"/>
</dbReference>
<accession>A0A0T5NUY5</accession>
<name>A0A0T5NUY5_9RHOB</name>
<keyword evidence="1" id="KW-0315">Glutamine amidotransferase</keyword>
<keyword evidence="2" id="KW-1185">Reference proteome</keyword>
<dbReference type="GO" id="GO:0016740">
    <property type="term" value="F:transferase activity"/>
    <property type="evidence" value="ECO:0007669"/>
    <property type="project" value="UniProtKB-KW"/>
</dbReference>
<dbReference type="Pfam" id="PF07722">
    <property type="entry name" value="Peptidase_C26"/>
    <property type="match status" value="1"/>
</dbReference>
<dbReference type="PROSITE" id="PS51273">
    <property type="entry name" value="GATASE_TYPE_1"/>
    <property type="match status" value="1"/>
</dbReference>
<dbReference type="STRING" id="1641875.XM53_09150"/>
<dbReference type="GO" id="GO:0006598">
    <property type="term" value="P:polyamine catabolic process"/>
    <property type="evidence" value="ECO:0007669"/>
    <property type="project" value="TreeGrafter"/>
</dbReference>
<dbReference type="CDD" id="cd01745">
    <property type="entry name" value="GATase1_2"/>
    <property type="match status" value="1"/>
</dbReference>
<dbReference type="AlphaFoldDB" id="A0A0T5NUY5"/>
<dbReference type="EMBL" id="LAXJ01000008">
    <property type="protein sequence ID" value="KRS12744.1"/>
    <property type="molecule type" value="Genomic_DNA"/>
</dbReference>
<evidence type="ECO:0000313" key="2">
    <source>
        <dbReference type="Proteomes" id="UP000051295"/>
    </source>
</evidence>
<dbReference type="SUPFAM" id="SSF52317">
    <property type="entry name" value="Class I glutamine amidotransferase-like"/>
    <property type="match status" value="1"/>
</dbReference>
<dbReference type="PANTHER" id="PTHR43235">
    <property type="entry name" value="GLUTAMINE AMIDOTRANSFERASE PB2B2.05-RELATED"/>
    <property type="match status" value="1"/>
</dbReference>
<evidence type="ECO:0000313" key="1">
    <source>
        <dbReference type="EMBL" id="KRS12744.1"/>
    </source>
</evidence>
<dbReference type="RefSeq" id="WP_057792554.1">
    <property type="nucleotide sequence ID" value="NZ_LAXJ01000008.1"/>
</dbReference>
<dbReference type="PANTHER" id="PTHR43235:SF1">
    <property type="entry name" value="GLUTAMINE AMIDOTRANSFERASE PB2B2.05-RELATED"/>
    <property type="match status" value="1"/>
</dbReference>
<dbReference type="PATRIC" id="fig|1641875.4.peg.4239"/>
<dbReference type="GO" id="GO:0033969">
    <property type="term" value="F:gamma-glutamyl-gamma-aminobutyrate hydrolase activity"/>
    <property type="evidence" value="ECO:0007669"/>
    <property type="project" value="TreeGrafter"/>
</dbReference>
<gene>
    <name evidence="1" type="ORF">XM53_09150</name>
</gene>
<comment type="caution">
    <text evidence="1">The sequence shown here is derived from an EMBL/GenBank/DDBJ whole genome shotgun (WGS) entry which is preliminary data.</text>
</comment>
<dbReference type="GO" id="GO:0005829">
    <property type="term" value="C:cytosol"/>
    <property type="evidence" value="ECO:0007669"/>
    <property type="project" value="TreeGrafter"/>
</dbReference>